<dbReference type="Proteomes" id="UP000807371">
    <property type="component" value="Unassembled WGS sequence"/>
</dbReference>
<feature type="transmembrane region" description="Helical" evidence="3">
    <location>
        <begin position="221"/>
        <end position="241"/>
    </location>
</feature>
<feature type="transmembrane region" description="Helical" evidence="3">
    <location>
        <begin position="340"/>
        <end position="357"/>
    </location>
</feature>
<keyword evidence="3" id="KW-0472">Membrane</keyword>
<evidence type="ECO:0000256" key="3">
    <source>
        <dbReference type="SAM" id="Phobius"/>
    </source>
</evidence>
<feature type="transmembrane region" description="Helical" evidence="3">
    <location>
        <begin position="167"/>
        <end position="187"/>
    </location>
</feature>
<dbReference type="Pfam" id="PF00892">
    <property type="entry name" value="EamA"/>
    <property type="match status" value="2"/>
</dbReference>
<dbReference type="SUPFAM" id="SSF103481">
    <property type="entry name" value="Multidrug resistance efflux transporter EmrE"/>
    <property type="match status" value="2"/>
</dbReference>
<feature type="transmembrane region" description="Helical" evidence="3">
    <location>
        <begin position="80"/>
        <end position="102"/>
    </location>
</feature>
<feature type="domain" description="EamA" evidence="4">
    <location>
        <begin position="81"/>
        <end position="211"/>
    </location>
</feature>
<organism evidence="5 6">
    <name type="scientific">Streptomyces pactum</name>
    <dbReference type="NCBI Taxonomy" id="68249"/>
    <lineage>
        <taxon>Bacteria</taxon>
        <taxon>Bacillati</taxon>
        <taxon>Actinomycetota</taxon>
        <taxon>Actinomycetes</taxon>
        <taxon>Kitasatosporales</taxon>
        <taxon>Streptomycetaceae</taxon>
        <taxon>Streptomyces</taxon>
    </lineage>
</organism>
<evidence type="ECO:0000256" key="2">
    <source>
        <dbReference type="SAM" id="MobiDB-lite"/>
    </source>
</evidence>
<keyword evidence="6" id="KW-1185">Reference proteome</keyword>
<dbReference type="InterPro" id="IPR000620">
    <property type="entry name" value="EamA_dom"/>
</dbReference>
<dbReference type="InterPro" id="IPR037185">
    <property type="entry name" value="EmrE-like"/>
</dbReference>
<feature type="compositionally biased region" description="Basic residues" evidence="2">
    <location>
        <begin position="47"/>
        <end position="57"/>
    </location>
</feature>
<feature type="transmembrane region" description="Helical" evidence="3">
    <location>
        <begin position="194"/>
        <end position="215"/>
    </location>
</feature>
<feature type="domain" description="EamA" evidence="4">
    <location>
        <begin position="223"/>
        <end position="357"/>
    </location>
</feature>
<reference evidence="5 6" key="1">
    <citation type="submission" date="2020-09" db="EMBL/GenBank/DDBJ databases">
        <title>Biosynthesis of the nuclear factor of activated T cells inhibitor NFAT-133 and its congeners in Streptomyces pactum.</title>
        <authorList>
            <person name="Zhou W."/>
            <person name="Posri P."/>
            <person name="Abugrain M.E."/>
            <person name="Weisberg A.J."/>
            <person name="Chang J.H."/>
            <person name="Mahmud T."/>
        </authorList>
    </citation>
    <scope>NUCLEOTIDE SEQUENCE [LARGE SCALE GENOMIC DNA]</scope>
    <source>
        <strain evidence="5 6">ATCC 27456</strain>
    </source>
</reference>
<feature type="transmembrane region" description="Helical" evidence="3">
    <location>
        <begin position="108"/>
        <end position="129"/>
    </location>
</feature>
<accession>A0ABS0NNS4</accession>
<name>A0ABS0NNS4_9ACTN</name>
<evidence type="ECO:0000313" key="5">
    <source>
        <dbReference type="EMBL" id="MBH5336853.1"/>
    </source>
</evidence>
<comment type="similarity">
    <text evidence="1">Belongs to the EamA transporter family.</text>
</comment>
<keyword evidence="3" id="KW-1133">Transmembrane helix</keyword>
<feature type="compositionally biased region" description="Basic residues" evidence="2">
    <location>
        <begin position="1"/>
        <end position="10"/>
    </location>
</feature>
<proteinExistence type="inferred from homology"/>
<dbReference type="EMBL" id="JACYXC010000001">
    <property type="protein sequence ID" value="MBH5336853.1"/>
    <property type="molecule type" value="Genomic_DNA"/>
</dbReference>
<feature type="transmembrane region" description="Helical" evidence="3">
    <location>
        <begin position="141"/>
        <end position="161"/>
    </location>
</feature>
<feature type="transmembrane region" description="Helical" evidence="3">
    <location>
        <begin position="253"/>
        <end position="272"/>
    </location>
</feature>
<protein>
    <submittedName>
        <fullName evidence="5">DMT family transporter</fullName>
    </submittedName>
</protein>
<evidence type="ECO:0000259" key="4">
    <source>
        <dbReference type="Pfam" id="PF00892"/>
    </source>
</evidence>
<dbReference type="PANTHER" id="PTHR22911">
    <property type="entry name" value="ACYL-MALONYL CONDENSING ENZYME-RELATED"/>
    <property type="match status" value="1"/>
</dbReference>
<feature type="region of interest" description="Disordered" evidence="2">
    <location>
        <begin position="1"/>
        <end position="71"/>
    </location>
</feature>
<comment type="caution">
    <text evidence="5">The sequence shown here is derived from an EMBL/GenBank/DDBJ whole genome shotgun (WGS) entry which is preliminary data.</text>
</comment>
<evidence type="ECO:0000256" key="1">
    <source>
        <dbReference type="ARBA" id="ARBA00007362"/>
    </source>
</evidence>
<sequence>MCRRGRRPRCAPRPVTRHPQGDSSVPDARALPWAGERRSSPPPVRRPPSRPRSRRPGRPGDAHGTAPRGRFTPGTASLDVVLLAVAVAGISLSAPLIAATAAPALAIAFWRNAMAIGVLTPFVLLRRGLRAEVFGMSRRTLLLSAAAGVLLAVHFGVWLPSLHMTSVASSTALVTTTPIWAALLLRLRGHRPPAATWTGMAVAFVGVLLLTGVDLSVSPRALAGDALALAGGMAAAGYVVLGAEVRRTASTTAYTYVCYAVTAVLLGAAALIQGAGMSGYSGETWLKLAVLTVTAQLLGHTLINRVVKGLGPSVTSTAILLETPGAALIAALWLGQTPPVIAYPALAVILVGLALVIRADRRGGGAEDGPVRAAEPAA</sequence>
<gene>
    <name evidence="5" type="ORF">IHE55_19600</name>
</gene>
<dbReference type="PANTHER" id="PTHR22911:SF76">
    <property type="entry name" value="EAMA DOMAIN-CONTAINING PROTEIN"/>
    <property type="match status" value="1"/>
</dbReference>
<evidence type="ECO:0000313" key="6">
    <source>
        <dbReference type="Proteomes" id="UP000807371"/>
    </source>
</evidence>
<keyword evidence="3" id="KW-0812">Transmembrane</keyword>